<feature type="transmembrane region" description="Helical" evidence="6">
    <location>
        <begin position="193"/>
        <end position="211"/>
    </location>
</feature>
<dbReference type="PANTHER" id="PTHR33406:SF13">
    <property type="entry name" value="MEMBRANE PROTEIN YDFJ"/>
    <property type="match status" value="1"/>
</dbReference>
<organism evidence="8 9">
    <name type="scientific">Dactylosporangium salmoneum</name>
    <dbReference type="NCBI Taxonomy" id="53361"/>
    <lineage>
        <taxon>Bacteria</taxon>
        <taxon>Bacillati</taxon>
        <taxon>Actinomycetota</taxon>
        <taxon>Actinomycetes</taxon>
        <taxon>Micromonosporales</taxon>
        <taxon>Micromonosporaceae</taxon>
        <taxon>Dactylosporangium</taxon>
    </lineage>
</organism>
<sequence>MSRLLGRLGGAAAAHPWRTIGVWVVVLVGFIGLSAGFGGTVHDDYNVPGTQSQAGTEFLRAHFPQMSGTDTRVVVHSDKKLDPAALEALRGRLGALHGVSAVAPPRMSADGDTALVGVQYDIPVTDFHGKEGVDALRKAIEPLVREGVQVELGGQVAENISAPSGTAEAVGIVAALLILVLALGSVVAAGLPLVVAIAGLGVASAVITLLAKVTDISGTAPTIATMVGLGVGIDYALLLVARHVEGLRDGLAPREAAARATATAGASVIVAGLTVLVSLFGLKLASLPVYSSYGYATFTAVAVVMAAALTLVPALCALAGPRVLPRRVRKGRTGGGTTTRTARWAQAVARRPVVAALGALVVLAALAAPMLGMRTWPQDAGSQPASNTTRKAYDLVAAEYGPGANGPLALAVDLRKVTDLDGLVARLRTEPGVASVAPPAVQGDAAVILVEPTTGPQDKATTRLLDHLRADVLPDGVLVTGLVAVFADISERLSERLWIVVAFVVALSLLLLTVLFRAPVVAIKAAVMNLLSVAAAYGVMTAVFQTDAGAKAVGLPHGVAVSSWVPILLFAVLFGLSMDYEVFLLSRVREDWLVTGDAQGSVVRGLSATGRVISSAAAIMVAVFVGFGLDGDVTVKMTGVGMAAAVLVDATVVRMVLVPAAMALLGRANWWLPRWLDRILPRVDVEGHAPAPAREPAPVG</sequence>
<evidence type="ECO:0000256" key="4">
    <source>
        <dbReference type="ARBA" id="ARBA00022989"/>
    </source>
</evidence>
<feature type="transmembrane region" description="Helical" evidence="6">
    <location>
        <begin position="294"/>
        <end position="320"/>
    </location>
</feature>
<feature type="transmembrane region" description="Helical" evidence="6">
    <location>
        <begin position="262"/>
        <end position="282"/>
    </location>
</feature>
<evidence type="ECO:0000256" key="6">
    <source>
        <dbReference type="SAM" id="Phobius"/>
    </source>
</evidence>
<dbReference type="Gene3D" id="1.20.1640.10">
    <property type="entry name" value="Multidrug efflux transporter AcrB transmembrane domain"/>
    <property type="match status" value="2"/>
</dbReference>
<dbReference type="SUPFAM" id="SSF82866">
    <property type="entry name" value="Multidrug efflux transporter AcrB transmembrane domain"/>
    <property type="match status" value="2"/>
</dbReference>
<accession>A0ABN3GIC7</accession>
<comment type="subcellular location">
    <subcellularLocation>
        <location evidence="1">Cell membrane</location>
        <topology evidence="1">Multi-pass membrane protein</topology>
    </subcellularLocation>
</comment>
<feature type="transmembrane region" description="Helical" evidence="6">
    <location>
        <begin position="525"/>
        <end position="544"/>
    </location>
</feature>
<feature type="transmembrane region" description="Helical" evidence="6">
    <location>
        <begin position="497"/>
        <end position="518"/>
    </location>
</feature>
<proteinExistence type="predicted"/>
<feature type="transmembrane region" description="Helical" evidence="6">
    <location>
        <begin position="223"/>
        <end position="241"/>
    </location>
</feature>
<dbReference type="Proteomes" id="UP001501444">
    <property type="component" value="Unassembled WGS sequence"/>
</dbReference>
<dbReference type="InterPro" id="IPR050545">
    <property type="entry name" value="Mycobact_MmpL"/>
</dbReference>
<evidence type="ECO:0000259" key="7">
    <source>
        <dbReference type="PROSITE" id="PS50156"/>
    </source>
</evidence>
<dbReference type="EMBL" id="BAAARV010000032">
    <property type="protein sequence ID" value="GAA2352390.1"/>
    <property type="molecule type" value="Genomic_DNA"/>
</dbReference>
<dbReference type="Pfam" id="PF03176">
    <property type="entry name" value="MMPL"/>
    <property type="match status" value="2"/>
</dbReference>
<reference evidence="8 9" key="1">
    <citation type="journal article" date="2019" name="Int. J. Syst. Evol. Microbiol.">
        <title>The Global Catalogue of Microorganisms (GCM) 10K type strain sequencing project: providing services to taxonomists for standard genome sequencing and annotation.</title>
        <authorList>
            <consortium name="The Broad Institute Genomics Platform"/>
            <consortium name="The Broad Institute Genome Sequencing Center for Infectious Disease"/>
            <person name="Wu L."/>
            <person name="Ma J."/>
        </authorList>
    </citation>
    <scope>NUCLEOTIDE SEQUENCE [LARGE SCALE GENOMIC DNA]</scope>
    <source>
        <strain evidence="8 9">JCM 3272</strain>
    </source>
</reference>
<dbReference type="InterPro" id="IPR004869">
    <property type="entry name" value="MMPL_dom"/>
</dbReference>
<keyword evidence="4 6" id="KW-1133">Transmembrane helix</keyword>
<dbReference type="InterPro" id="IPR000731">
    <property type="entry name" value="SSD"/>
</dbReference>
<keyword evidence="9" id="KW-1185">Reference proteome</keyword>
<keyword evidence="5 6" id="KW-0472">Membrane</keyword>
<dbReference type="PROSITE" id="PS50156">
    <property type="entry name" value="SSD"/>
    <property type="match status" value="1"/>
</dbReference>
<feature type="transmembrane region" description="Helical" evidence="6">
    <location>
        <begin position="20"/>
        <end position="41"/>
    </location>
</feature>
<evidence type="ECO:0000256" key="3">
    <source>
        <dbReference type="ARBA" id="ARBA00022692"/>
    </source>
</evidence>
<keyword evidence="2" id="KW-1003">Cell membrane</keyword>
<feature type="transmembrane region" description="Helical" evidence="6">
    <location>
        <begin position="606"/>
        <end position="629"/>
    </location>
</feature>
<evidence type="ECO:0000256" key="5">
    <source>
        <dbReference type="ARBA" id="ARBA00023136"/>
    </source>
</evidence>
<keyword evidence="3 6" id="KW-0812">Transmembrane</keyword>
<feature type="transmembrane region" description="Helical" evidence="6">
    <location>
        <begin position="169"/>
        <end position="188"/>
    </location>
</feature>
<evidence type="ECO:0000256" key="1">
    <source>
        <dbReference type="ARBA" id="ARBA00004651"/>
    </source>
</evidence>
<evidence type="ECO:0000313" key="8">
    <source>
        <dbReference type="EMBL" id="GAA2352390.1"/>
    </source>
</evidence>
<feature type="domain" description="SSD" evidence="7">
    <location>
        <begin position="171"/>
        <end position="318"/>
    </location>
</feature>
<feature type="transmembrane region" description="Helical" evidence="6">
    <location>
        <begin position="641"/>
        <end position="665"/>
    </location>
</feature>
<evidence type="ECO:0000256" key="2">
    <source>
        <dbReference type="ARBA" id="ARBA00022475"/>
    </source>
</evidence>
<name>A0ABN3GIC7_9ACTN</name>
<comment type="caution">
    <text evidence="8">The sequence shown here is derived from an EMBL/GenBank/DDBJ whole genome shotgun (WGS) entry which is preliminary data.</text>
</comment>
<evidence type="ECO:0000313" key="9">
    <source>
        <dbReference type="Proteomes" id="UP001501444"/>
    </source>
</evidence>
<protein>
    <submittedName>
        <fullName evidence="8">MMPL family transporter</fullName>
    </submittedName>
</protein>
<gene>
    <name evidence="8" type="ORF">GCM10010170_043220</name>
</gene>
<dbReference type="PANTHER" id="PTHR33406">
    <property type="entry name" value="MEMBRANE PROTEIN MJ1562-RELATED"/>
    <property type="match status" value="1"/>
</dbReference>
<feature type="transmembrane region" description="Helical" evidence="6">
    <location>
        <begin position="353"/>
        <end position="372"/>
    </location>
</feature>
<dbReference type="RefSeq" id="WP_344614253.1">
    <property type="nucleotide sequence ID" value="NZ_BAAARV010000032.1"/>
</dbReference>
<feature type="transmembrane region" description="Helical" evidence="6">
    <location>
        <begin position="564"/>
        <end position="585"/>
    </location>
</feature>